<evidence type="ECO:0000256" key="4">
    <source>
        <dbReference type="HAMAP-Rule" id="MF_00703"/>
    </source>
</evidence>
<dbReference type="InterPro" id="IPR013102">
    <property type="entry name" value="PYNP_C"/>
</dbReference>
<keyword evidence="1 4" id="KW-0328">Glycosyltransferase</keyword>
<dbReference type="Gene3D" id="1.20.970.10">
    <property type="entry name" value="Transferase, Pyrimidine Nucleoside Phosphorylase, Chain C"/>
    <property type="match status" value="1"/>
</dbReference>
<evidence type="ECO:0000256" key="2">
    <source>
        <dbReference type="ARBA" id="ARBA00022679"/>
    </source>
</evidence>
<dbReference type="NCBIfam" id="TIGR02645">
    <property type="entry name" value="ARCH_P_rylase"/>
    <property type="match status" value="1"/>
</dbReference>
<keyword evidence="2 4" id="KW-0808">Transferase</keyword>
<dbReference type="PROSITE" id="PS00647">
    <property type="entry name" value="THYMID_PHOSPHORYLASE"/>
    <property type="match status" value="1"/>
</dbReference>
<dbReference type="NCBIfam" id="NF003338">
    <property type="entry name" value="PRK04350.1"/>
    <property type="match status" value="1"/>
</dbReference>
<dbReference type="GO" id="GO:0004645">
    <property type="term" value="F:1,4-alpha-oligoglucan phosphorylase activity"/>
    <property type="evidence" value="ECO:0007669"/>
    <property type="project" value="InterPro"/>
</dbReference>
<keyword evidence="7" id="KW-1185">Reference proteome</keyword>
<dbReference type="PANTHER" id="PTHR10515:SF0">
    <property type="entry name" value="THYMIDINE PHOSPHORYLASE"/>
    <property type="match status" value="1"/>
</dbReference>
<dbReference type="Pfam" id="PF00591">
    <property type="entry name" value="Glycos_transf_3"/>
    <property type="match status" value="1"/>
</dbReference>
<evidence type="ECO:0000256" key="3">
    <source>
        <dbReference type="ARBA" id="ARBA00048550"/>
    </source>
</evidence>
<dbReference type="InterPro" id="IPR000053">
    <property type="entry name" value="Thymidine/pyrmidine_PPase"/>
</dbReference>
<evidence type="ECO:0000259" key="5">
    <source>
        <dbReference type="SMART" id="SM00941"/>
    </source>
</evidence>
<dbReference type="STRING" id="1094715.GCA_000236165_00990"/>
<proteinExistence type="inferred from homology"/>
<dbReference type="InterPro" id="IPR036566">
    <property type="entry name" value="PYNP-like_C_sf"/>
</dbReference>
<dbReference type="RefSeq" id="WP_019349709.1">
    <property type="nucleotide sequence ID" value="NZ_UGGT01000001.1"/>
</dbReference>
<dbReference type="InterPro" id="IPR028579">
    <property type="entry name" value="Thym_Pase_Put"/>
</dbReference>
<evidence type="ECO:0000256" key="1">
    <source>
        <dbReference type="ARBA" id="ARBA00022676"/>
    </source>
</evidence>
<dbReference type="HAMAP" id="MF_00703">
    <property type="entry name" value="Thymid_phosp_2"/>
    <property type="match status" value="1"/>
</dbReference>
<evidence type="ECO:0000313" key="6">
    <source>
        <dbReference type="EMBL" id="STO21366.1"/>
    </source>
</evidence>
<comment type="catalytic activity">
    <reaction evidence="3 4">
        <text>thymidine + phosphate = 2-deoxy-alpha-D-ribose 1-phosphate + thymine</text>
        <dbReference type="Rhea" id="RHEA:16037"/>
        <dbReference type="ChEBI" id="CHEBI:17748"/>
        <dbReference type="ChEBI" id="CHEBI:17821"/>
        <dbReference type="ChEBI" id="CHEBI:43474"/>
        <dbReference type="ChEBI" id="CHEBI:57259"/>
        <dbReference type="EC" id="2.4.2.4"/>
    </reaction>
</comment>
<protein>
    <recommendedName>
        <fullName evidence="4">Putative thymidine phosphorylase</fullName>
        <ecNumber evidence="4">2.4.2.4</ecNumber>
    </recommendedName>
    <alternativeName>
        <fullName evidence="4">TdRPase</fullName>
    </alternativeName>
</protein>
<name>A0A377G973_9GAMM</name>
<dbReference type="InterPro" id="IPR035902">
    <property type="entry name" value="Nuc_phospho_transferase"/>
</dbReference>
<dbReference type="EC" id="2.4.2.4" evidence="4"/>
<dbReference type="InterPro" id="IPR000312">
    <property type="entry name" value="Glycosyl_Trfase_fam3"/>
</dbReference>
<dbReference type="GO" id="GO:0005829">
    <property type="term" value="C:cytosol"/>
    <property type="evidence" value="ECO:0007669"/>
    <property type="project" value="TreeGrafter"/>
</dbReference>
<dbReference type="GeneID" id="93291996"/>
<dbReference type="OrthoDB" id="341217at2"/>
<dbReference type="Pfam" id="PF02885">
    <property type="entry name" value="Glycos_trans_3N"/>
    <property type="match status" value="1"/>
</dbReference>
<evidence type="ECO:0000313" key="7">
    <source>
        <dbReference type="Proteomes" id="UP000254554"/>
    </source>
</evidence>
<sequence>MSKKHTTLTLKYLGINTHKEPVIYMREDCYICKSEGFTAQTRVRVILNKCSIVATLNTIETSLLRHNEASLSIYAWELLSAKEGDEISVIHPQPLDSLSYIRSKIYGNELTSEQTEHIIKDIVSGQLSDINIAMYIAASGGDRLSKKEIIDLTRAMINSGQKLSWAFPFIVDKHSVGGLPGNRTTPIVVSIVAAFGLVIPKTSSRAITSPAGTADTMEVFTNVELSLNEMQKVVEQENGCLVWGGSMALSPADDLLIRIERTANIDSEGQMVASILSKKIAAGSNHLVIDMPIGTTAKVRSIERANSLKKLLELVAEEFDLKIKVIFSDGSQPVGRGIGPVMEALDVLAVLNCDKQAPQDLREHALTLAADIIEFSPNVLPGQGLNIATHLLNSGKALTKFESICQAQGGLKEIKKAPIVHTIESTQSGIIINIDNRHISQLAKLAGAPKTKAAGVELLTELHSVVKKYQPLFRIYAETRGELNYALDFLKQGHELFQIEAST</sequence>
<dbReference type="SUPFAM" id="SSF54680">
    <property type="entry name" value="Pyrimidine nucleoside phosphorylase C-terminal domain"/>
    <property type="match status" value="1"/>
</dbReference>
<dbReference type="InterPro" id="IPR036320">
    <property type="entry name" value="Glycosyl_Trfase_fam3_N_dom_sf"/>
</dbReference>
<dbReference type="GO" id="GO:0009032">
    <property type="term" value="F:thymidine phosphorylase activity"/>
    <property type="evidence" value="ECO:0007669"/>
    <property type="project" value="UniProtKB-UniRule"/>
</dbReference>
<dbReference type="AlphaFoldDB" id="A0A377G973"/>
<dbReference type="PANTHER" id="PTHR10515">
    <property type="entry name" value="THYMIDINE PHOSPHORYLASE"/>
    <property type="match status" value="1"/>
</dbReference>
<reference evidence="6 7" key="1">
    <citation type="submission" date="2018-06" db="EMBL/GenBank/DDBJ databases">
        <authorList>
            <consortium name="Pathogen Informatics"/>
            <person name="Doyle S."/>
        </authorList>
    </citation>
    <scope>NUCLEOTIDE SEQUENCE [LARGE SCALE GENOMIC DNA]</scope>
    <source>
        <strain evidence="6 7">NCTC11370</strain>
    </source>
</reference>
<dbReference type="GO" id="GO:0006213">
    <property type="term" value="P:pyrimidine nucleoside metabolic process"/>
    <property type="evidence" value="ECO:0007669"/>
    <property type="project" value="InterPro"/>
</dbReference>
<dbReference type="SMART" id="SM00941">
    <property type="entry name" value="PYNP_C"/>
    <property type="match status" value="1"/>
</dbReference>
<gene>
    <name evidence="6" type="primary">pdp_1</name>
    <name evidence="6" type="ORF">NCTC11370_01433</name>
</gene>
<comment type="similarity">
    <text evidence="4">Belongs to the thymidine/pyrimidine-nucleoside phosphorylase family. Type 2 subfamily.</text>
</comment>
<dbReference type="GO" id="GO:0006206">
    <property type="term" value="P:pyrimidine nucleobase metabolic process"/>
    <property type="evidence" value="ECO:0007669"/>
    <property type="project" value="InterPro"/>
</dbReference>
<feature type="domain" description="Pyrimidine nucleoside phosphorylase C-terminal" evidence="5">
    <location>
        <begin position="430"/>
        <end position="497"/>
    </location>
</feature>
<dbReference type="Gene3D" id="3.90.1170.30">
    <property type="entry name" value="Pyrimidine nucleoside phosphorylase-like, C-terminal domain"/>
    <property type="match status" value="1"/>
</dbReference>
<dbReference type="Proteomes" id="UP000254554">
    <property type="component" value="Unassembled WGS sequence"/>
</dbReference>
<dbReference type="InterPro" id="IPR017459">
    <property type="entry name" value="Glycosyl_Trfase_fam3_N_dom"/>
</dbReference>
<dbReference type="InterPro" id="IPR013466">
    <property type="entry name" value="Thymidine/AMP_Pase"/>
</dbReference>
<organism evidence="6 7">
    <name type="scientific">Fluoribacter dumoffii</name>
    <dbReference type="NCBI Taxonomy" id="463"/>
    <lineage>
        <taxon>Bacteria</taxon>
        <taxon>Pseudomonadati</taxon>
        <taxon>Pseudomonadota</taxon>
        <taxon>Gammaproteobacteria</taxon>
        <taxon>Legionellales</taxon>
        <taxon>Legionellaceae</taxon>
        <taxon>Fluoribacter</taxon>
    </lineage>
</organism>
<dbReference type="Gene3D" id="3.40.1030.10">
    <property type="entry name" value="Nucleoside phosphorylase/phosphoribosyltransferase catalytic domain"/>
    <property type="match status" value="1"/>
</dbReference>
<accession>A0A377G973</accession>
<dbReference type="InterPro" id="IPR017872">
    <property type="entry name" value="Pyrmidine_PPase_CS"/>
</dbReference>
<dbReference type="SUPFAM" id="SSF52418">
    <property type="entry name" value="Nucleoside phosphorylase/phosphoribosyltransferase catalytic domain"/>
    <property type="match status" value="1"/>
</dbReference>
<dbReference type="EMBL" id="UGGT01000001">
    <property type="protein sequence ID" value="STO21366.1"/>
    <property type="molecule type" value="Genomic_DNA"/>
</dbReference>
<dbReference type="SUPFAM" id="SSF47648">
    <property type="entry name" value="Nucleoside phosphorylase/phosphoribosyltransferase N-terminal domain"/>
    <property type="match status" value="1"/>
</dbReference>